<feature type="transmembrane region" description="Helical" evidence="6">
    <location>
        <begin position="6"/>
        <end position="29"/>
    </location>
</feature>
<gene>
    <name evidence="7" type="ORF">L3081_15130</name>
</gene>
<dbReference type="EMBL" id="JAKKSL010000002">
    <property type="protein sequence ID" value="MCI2284480.1"/>
    <property type="molecule type" value="Genomic_DNA"/>
</dbReference>
<dbReference type="PANTHER" id="PTHR30086:SF5">
    <property type="entry name" value="HOMOGENTISATE EXPORT PROTEIN"/>
    <property type="match status" value="1"/>
</dbReference>
<dbReference type="PANTHER" id="PTHR30086">
    <property type="entry name" value="ARGININE EXPORTER PROTEIN ARGO"/>
    <property type="match status" value="1"/>
</dbReference>
<evidence type="ECO:0000256" key="4">
    <source>
        <dbReference type="ARBA" id="ARBA00022989"/>
    </source>
</evidence>
<evidence type="ECO:0000256" key="3">
    <source>
        <dbReference type="ARBA" id="ARBA00022692"/>
    </source>
</evidence>
<evidence type="ECO:0000256" key="5">
    <source>
        <dbReference type="ARBA" id="ARBA00023136"/>
    </source>
</evidence>
<accession>A0ABS9X2L3</accession>
<dbReference type="Pfam" id="PF01810">
    <property type="entry name" value="LysE"/>
    <property type="match status" value="1"/>
</dbReference>
<keyword evidence="2" id="KW-1003">Cell membrane</keyword>
<reference evidence="7" key="1">
    <citation type="submission" date="2022-01" db="EMBL/GenBank/DDBJ databases">
        <title>Colwellia maritima, isolated from seawater.</title>
        <authorList>
            <person name="Kristyanto S."/>
            <person name="Jung J."/>
            <person name="Jeon C.O."/>
        </authorList>
    </citation>
    <scope>NUCLEOTIDE SEQUENCE</scope>
    <source>
        <strain evidence="7">MSW7</strain>
    </source>
</reference>
<feature type="transmembrane region" description="Helical" evidence="6">
    <location>
        <begin position="41"/>
        <end position="66"/>
    </location>
</feature>
<keyword evidence="8" id="KW-1185">Reference proteome</keyword>
<protein>
    <submittedName>
        <fullName evidence="7">LysE family translocator</fullName>
    </submittedName>
</protein>
<feature type="transmembrane region" description="Helical" evidence="6">
    <location>
        <begin position="113"/>
        <end position="141"/>
    </location>
</feature>
<evidence type="ECO:0000256" key="1">
    <source>
        <dbReference type="ARBA" id="ARBA00004651"/>
    </source>
</evidence>
<evidence type="ECO:0000313" key="8">
    <source>
        <dbReference type="Proteomes" id="UP001139646"/>
    </source>
</evidence>
<feature type="transmembrane region" description="Helical" evidence="6">
    <location>
        <begin position="72"/>
        <end position="92"/>
    </location>
</feature>
<dbReference type="RefSeq" id="WP_242286911.1">
    <property type="nucleotide sequence ID" value="NZ_JAKKSL010000002.1"/>
</dbReference>
<evidence type="ECO:0000256" key="6">
    <source>
        <dbReference type="SAM" id="Phobius"/>
    </source>
</evidence>
<organism evidence="7 8">
    <name type="scientific">Colwellia maritima</name>
    <dbReference type="NCBI Taxonomy" id="2912588"/>
    <lineage>
        <taxon>Bacteria</taxon>
        <taxon>Pseudomonadati</taxon>
        <taxon>Pseudomonadota</taxon>
        <taxon>Gammaproteobacteria</taxon>
        <taxon>Alteromonadales</taxon>
        <taxon>Colwelliaceae</taxon>
        <taxon>Colwellia</taxon>
    </lineage>
</organism>
<keyword evidence="4 6" id="KW-1133">Transmembrane helix</keyword>
<comment type="caution">
    <text evidence="7">The sequence shown here is derived from an EMBL/GenBank/DDBJ whole genome shotgun (WGS) entry which is preliminary data.</text>
</comment>
<proteinExistence type="predicted"/>
<feature type="transmembrane region" description="Helical" evidence="6">
    <location>
        <begin position="189"/>
        <end position="206"/>
    </location>
</feature>
<dbReference type="PIRSF" id="PIRSF006324">
    <property type="entry name" value="LeuE"/>
    <property type="match status" value="1"/>
</dbReference>
<comment type="subcellular location">
    <subcellularLocation>
        <location evidence="1">Cell membrane</location>
        <topology evidence="1">Multi-pass membrane protein</topology>
    </subcellularLocation>
</comment>
<evidence type="ECO:0000313" key="7">
    <source>
        <dbReference type="EMBL" id="MCI2284480.1"/>
    </source>
</evidence>
<feature type="transmembrane region" description="Helical" evidence="6">
    <location>
        <begin position="147"/>
        <end position="169"/>
    </location>
</feature>
<keyword evidence="5 6" id="KW-0472">Membrane</keyword>
<evidence type="ECO:0000256" key="2">
    <source>
        <dbReference type="ARBA" id="ARBA00022475"/>
    </source>
</evidence>
<name>A0ABS9X2L3_9GAMM</name>
<dbReference type="Proteomes" id="UP001139646">
    <property type="component" value="Unassembled WGS sequence"/>
</dbReference>
<keyword evidence="3 6" id="KW-0812">Transmembrane</keyword>
<dbReference type="InterPro" id="IPR001123">
    <property type="entry name" value="LeuE-type"/>
</dbReference>
<sequence length="207" mass="22771">MIDFALLSLFIPTFFIVSITPGMCMTLAMTLGMSIGIRNTLWMMWGELIGVAIVATASVIGVSAIMLQFPQIFNVLKLIGLGYLFYIGFNMWRSKGKLALSLNGHAPRQISKGGLFNQGLITAIANPKGWAFMISLLPPFINKEYLLMPQLSILVTVILISEFTCMMLYATGGKTLGKILSHHNNVKRLNRISGTLMILVALWLALS</sequence>